<name>A0ABV0XJS3_9TELE</name>
<reference evidence="1 2" key="1">
    <citation type="submission" date="2021-06" db="EMBL/GenBank/DDBJ databases">
        <authorList>
            <person name="Palmer J.M."/>
        </authorList>
    </citation>
    <scope>NUCLEOTIDE SEQUENCE [LARGE SCALE GENOMIC DNA]</scope>
    <source>
        <strain evidence="1 2">AS_MEX2019</strain>
        <tissue evidence="1">Muscle</tissue>
    </source>
</reference>
<dbReference type="Proteomes" id="UP001469553">
    <property type="component" value="Unassembled WGS sequence"/>
</dbReference>
<gene>
    <name evidence="1" type="ORF">AMECASPLE_033453</name>
</gene>
<dbReference type="EMBL" id="JAHRIP010004542">
    <property type="protein sequence ID" value="MEQ2281728.1"/>
    <property type="molecule type" value="Genomic_DNA"/>
</dbReference>
<evidence type="ECO:0000313" key="1">
    <source>
        <dbReference type="EMBL" id="MEQ2281728.1"/>
    </source>
</evidence>
<organism evidence="1 2">
    <name type="scientific">Ameca splendens</name>
    <dbReference type="NCBI Taxonomy" id="208324"/>
    <lineage>
        <taxon>Eukaryota</taxon>
        <taxon>Metazoa</taxon>
        <taxon>Chordata</taxon>
        <taxon>Craniata</taxon>
        <taxon>Vertebrata</taxon>
        <taxon>Euteleostomi</taxon>
        <taxon>Actinopterygii</taxon>
        <taxon>Neopterygii</taxon>
        <taxon>Teleostei</taxon>
        <taxon>Neoteleostei</taxon>
        <taxon>Acanthomorphata</taxon>
        <taxon>Ovalentaria</taxon>
        <taxon>Atherinomorphae</taxon>
        <taxon>Cyprinodontiformes</taxon>
        <taxon>Goodeidae</taxon>
        <taxon>Ameca</taxon>
    </lineage>
</organism>
<evidence type="ECO:0000313" key="2">
    <source>
        <dbReference type="Proteomes" id="UP001469553"/>
    </source>
</evidence>
<proteinExistence type="predicted"/>
<accession>A0ABV0XJS3</accession>
<comment type="caution">
    <text evidence="1">The sequence shown here is derived from an EMBL/GenBank/DDBJ whole genome shotgun (WGS) entry which is preliminary data.</text>
</comment>
<sequence length="68" mass="8000">MQDSLVKKTFYDFGYPVDHRWRKYGPGIVSLPKSLRDQRFTQEVTKEPETIPKTLLVSLPTVKIRVKH</sequence>
<keyword evidence="2" id="KW-1185">Reference proteome</keyword>
<protein>
    <submittedName>
        <fullName evidence="1">Uncharacterized protein</fullName>
    </submittedName>
</protein>